<dbReference type="RefSeq" id="WP_416205921.1">
    <property type="nucleotide sequence ID" value="NZ_JBBKTX010000010.1"/>
</dbReference>
<dbReference type="PROSITE" id="PS50042">
    <property type="entry name" value="CNMP_BINDING_3"/>
    <property type="match status" value="1"/>
</dbReference>
<comment type="caution">
    <text evidence="2">The sequence shown here is derived from an EMBL/GenBank/DDBJ whole genome shotgun (WGS) entry which is preliminary data.</text>
</comment>
<organism evidence="2 3">
    <name type="scientific">Oceanobacter antarcticus</name>
    <dbReference type="NCBI Taxonomy" id="3133425"/>
    <lineage>
        <taxon>Bacteria</taxon>
        <taxon>Pseudomonadati</taxon>
        <taxon>Pseudomonadota</taxon>
        <taxon>Gammaproteobacteria</taxon>
        <taxon>Oceanospirillales</taxon>
        <taxon>Oceanospirillaceae</taxon>
        <taxon>Oceanobacter</taxon>
    </lineage>
</organism>
<protein>
    <submittedName>
        <fullName evidence="2">Cyclic nucleotide-binding domain-containing protein</fullName>
    </submittedName>
</protein>
<dbReference type="EMBL" id="JBBKTX010000010">
    <property type="protein sequence ID" value="MFK4752728.1"/>
    <property type="molecule type" value="Genomic_DNA"/>
</dbReference>
<dbReference type="InterPro" id="IPR018490">
    <property type="entry name" value="cNMP-bd_dom_sf"/>
</dbReference>
<evidence type="ECO:0000313" key="2">
    <source>
        <dbReference type="EMBL" id="MFK4752728.1"/>
    </source>
</evidence>
<dbReference type="InterPro" id="IPR000595">
    <property type="entry name" value="cNMP-bd_dom"/>
</dbReference>
<proteinExistence type="predicted"/>
<feature type="domain" description="Cyclic nucleotide-binding" evidence="1">
    <location>
        <begin position="23"/>
        <end position="126"/>
    </location>
</feature>
<dbReference type="Gene3D" id="2.60.120.10">
    <property type="entry name" value="Jelly Rolls"/>
    <property type="match status" value="1"/>
</dbReference>
<evidence type="ECO:0000313" key="3">
    <source>
        <dbReference type="Proteomes" id="UP001620597"/>
    </source>
</evidence>
<accession>A0ABW8NID2</accession>
<dbReference type="SUPFAM" id="SSF51206">
    <property type="entry name" value="cAMP-binding domain-like"/>
    <property type="match status" value="1"/>
</dbReference>
<dbReference type="Proteomes" id="UP001620597">
    <property type="component" value="Unassembled WGS sequence"/>
</dbReference>
<dbReference type="InterPro" id="IPR014710">
    <property type="entry name" value="RmlC-like_jellyroll"/>
</dbReference>
<dbReference type="CDD" id="cd00038">
    <property type="entry name" value="CAP_ED"/>
    <property type="match status" value="1"/>
</dbReference>
<dbReference type="Pfam" id="PF00027">
    <property type="entry name" value="cNMP_binding"/>
    <property type="match status" value="1"/>
</dbReference>
<keyword evidence="3" id="KW-1185">Reference proteome</keyword>
<gene>
    <name evidence="2" type="ORF">WG929_09950</name>
</gene>
<evidence type="ECO:0000259" key="1">
    <source>
        <dbReference type="PROSITE" id="PS50042"/>
    </source>
</evidence>
<reference evidence="2 3" key="1">
    <citation type="submission" date="2024-03" db="EMBL/GenBank/DDBJ databases">
        <title>High-quality draft genome sequence of Oceanobacter sp. wDCs-4.</title>
        <authorList>
            <person name="Dong C."/>
        </authorList>
    </citation>
    <scope>NUCLEOTIDE SEQUENCE [LARGE SCALE GENOMIC DNA]</scope>
    <source>
        <strain evidence="3">wDCs-4</strain>
    </source>
</reference>
<sequence length="229" mass="25692">MRRITREDCPPDTLHRLLAGVTFYKELIHTDQTQFELLMSLTQFGFAEQGETLLHKDEPANILYFLLRGELEVLADDNSTPINIISAGELLGVMAMVLDDRRSASLRVKTRNAILAGVDYEHFRDISDFSMFTLATKLSFFRMLTANIRWNIEKNRFANPSHPLVPRLRTIPLFSGSRDTPEELEALRVQAHVLAELLCDWNASPADATALTNATVQADATSTTITTVG</sequence>
<name>A0ABW8NID2_9GAMM</name>
<dbReference type="SMART" id="SM00100">
    <property type="entry name" value="cNMP"/>
    <property type="match status" value="1"/>
</dbReference>